<protein>
    <submittedName>
        <fullName evidence="1">Putative glycosyltransferase, Dbn</fullName>
    </submittedName>
</protein>
<organism evidence="1 2">
    <name type="scientific">Escherichia phage RCS47</name>
    <dbReference type="NCBI Taxonomy" id="1590550"/>
    <lineage>
        <taxon>Viruses</taxon>
        <taxon>Duplodnaviria</taxon>
        <taxon>Heunggongvirae</taxon>
        <taxon>Uroviricota</taxon>
        <taxon>Caudoviricetes</taxon>
        <taxon>Punavirus</taxon>
        <taxon>Punavirus RCS47</taxon>
    </lineage>
</organism>
<evidence type="ECO:0000313" key="2">
    <source>
        <dbReference type="Proteomes" id="UP000246402"/>
    </source>
</evidence>
<keyword evidence="1" id="KW-0808">Transferase</keyword>
<dbReference type="EMBL" id="FO818745">
    <property type="protein sequence ID" value="CDN90823.1"/>
    <property type="molecule type" value="Genomic_DNA"/>
</dbReference>
<gene>
    <name evidence="1" type="ORF">EC725RCS47_p0075</name>
</gene>
<accession>A0A077SL52</accession>
<evidence type="ECO:0000313" key="1">
    <source>
        <dbReference type="EMBL" id="CDN90823.1"/>
    </source>
</evidence>
<dbReference type="Proteomes" id="UP000246402">
    <property type="component" value="Segment"/>
</dbReference>
<keyword evidence="2" id="KW-1185">Reference proteome</keyword>
<name>A0A077SL52_9CAUD</name>
<sequence length="332" mass="37429">MQWNEEKPMNILIIGRKFEAISDVKTYTEMWAYNLACAFSEAGVTLQYHRPYSPGVESPEDYVEAVLTAATSCSAKAILAPGLRYFTTVPREIGVQLRRRFTGWVAQVYDGSMLDSAPVDITFTVRDDTWRYLDNPGRLERHNRFNKHVGWAANQELFHLETKTDDVLRIFVDHAAFDVSGFDHSLSILMNLQRLTVPYEARTLTDDGLVTIDPGNISVTPYRRTPVPATEFAAELRKSDVFIVTHPESLGLTVLEAAMCGALVLTPPDCLPPDRLALVNHMVIKSRIDWDEVIARVDRVKNAEKVQCHTWSAIAEKMLETFVTQKPSRGNG</sequence>
<dbReference type="GO" id="GO:0016740">
    <property type="term" value="F:transferase activity"/>
    <property type="evidence" value="ECO:0007669"/>
    <property type="project" value="UniProtKB-KW"/>
</dbReference>
<proteinExistence type="predicted"/>
<reference evidence="1 2" key="1">
    <citation type="journal article" date="2014" name="Antimicrob. Agents Chemother.">
        <title>Characterization of a P1-Like Bacteriophage Carrying an SHV-2 Extended-Spectrum ?-Lactamase from an Escherichia coli Strain.</title>
        <authorList>
            <person name="Billard-Pomares T."/>
            <person name="Fouteau S."/>
            <person name="Jacquet M.E."/>
            <person name="Roche D."/>
            <person name="Barbe V."/>
            <person name="Castellanos M."/>
            <person name="Bouet J.Y."/>
            <person name="Cruveiller S."/>
            <person name="Medigue C."/>
            <person name="Blanco J."/>
            <person name="Clermont O."/>
            <person name="Denamur E."/>
            <person name="Branger C."/>
        </authorList>
    </citation>
    <scope>NUCLEOTIDE SEQUENCE [LARGE SCALE GENOMIC DNA]</scope>
</reference>
<dbReference type="SUPFAM" id="SSF53756">
    <property type="entry name" value="UDP-Glycosyltransferase/glycogen phosphorylase"/>
    <property type="match status" value="1"/>
</dbReference>
<dbReference type="Gene3D" id="3.40.50.2000">
    <property type="entry name" value="Glycogen Phosphorylase B"/>
    <property type="match status" value="1"/>
</dbReference>
<dbReference type="OrthoDB" id="3802at10239"/>